<evidence type="ECO:0000313" key="1">
    <source>
        <dbReference type="EMBL" id="KAK0443725.1"/>
    </source>
</evidence>
<name>A0AA39JJ39_9AGAR</name>
<comment type="caution">
    <text evidence="1">The sequence shown here is derived from an EMBL/GenBank/DDBJ whole genome shotgun (WGS) entry which is preliminary data.</text>
</comment>
<gene>
    <name evidence="1" type="ORF">EV421DRAFT_1735462</name>
</gene>
<dbReference type="AlphaFoldDB" id="A0AA39JJ39"/>
<dbReference type="Proteomes" id="UP001175226">
    <property type="component" value="Unassembled WGS sequence"/>
</dbReference>
<organism evidence="1 2">
    <name type="scientific">Armillaria borealis</name>
    <dbReference type="NCBI Taxonomy" id="47425"/>
    <lineage>
        <taxon>Eukaryota</taxon>
        <taxon>Fungi</taxon>
        <taxon>Dikarya</taxon>
        <taxon>Basidiomycota</taxon>
        <taxon>Agaricomycotina</taxon>
        <taxon>Agaricomycetes</taxon>
        <taxon>Agaricomycetidae</taxon>
        <taxon>Agaricales</taxon>
        <taxon>Marasmiineae</taxon>
        <taxon>Physalacriaceae</taxon>
        <taxon>Armillaria</taxon>
    </lineage>
</organism>
<sequence>MALPVPAHIQPVQLDCQMSNISSYHVFPVLWSRLSAPTSVSPIIKFSPSNHNQQDRRCYPYYDAHPLLFSPLGQADVWWRKGNHAGDAPPLMRGCHSKEQRMVGGADCGTVPTNSTFSEVKNIGT</sequence>
<evidence type="ECO:0000313" key="2">
    <source>
        <dbReference type="Proteomes" id="UP001175226"/>
    </source>
</evidence>
<accession>A0AA39JJ39</accession>
<keyword evidence="2" id="KW-1185">Reference proteome</keyword>
<proteinExistence type="predicted"/>
<dbReference type="EMBL" id="JAUEPT010000021">
    <property type="protein sequence ID" value="KAK0443725.1"/>
    <property type="molecule type" value="Genomic_DNA"/>
</dbReference>
<protein>
    <submittedName>
        <fullName evidence="1">Uncharacterized protein</fullName>
    </submittedName>
</protein>
<reference evidence="1" key="1">
    <citation type="submission" date="2023-06" db="EMBL/GenBank/DDBJ databases">
        <authorList>
            <consortium name="Lawrence Berkeley National Laboratory"/>
            <person name="Ahrendt S."/>
            <person name="Sahu N."/>
            <person name="Indic B."/>
            <person name="Wong-Bajracharya J."/>
            <person name="Merenyi Z."/>
            <person name="Ke H.-M."/>
            <person name="Monk M."/>
            <person name="Kocsube S."/>
            <person name="Drula E."/>
            <person name="Lipzen A."/>
            <person name="Balint B."/>
            <person name="Henrissat B."/>
            <person name="Andreopoulos B."/>
            <person name="Martin F.M."/>
            <person name="Harder C.B."/>
            <person name="Rigling D."/>
            <person name="Ford K.L."/>
            <person name="Foster G.D."/>
            <person name="Pangilinan J."/>
            <person name="Papanicolaou A."/>
            <person name="Barry K."/>
            <person name="LaButti K."/>
            <person name="Viragh M."/>
            <person name="Koriabine M."/>
            <person name="Yan M."/>
            <person name="Riley R."/>
            <person name="Champramary S."/>
            <person name="Plett K.L."/>
            <person name="Tsai I.J."/>
            <person name="Slot J."/>
            <person name="Sipos G."/>
            <person name="Plett J."/>
            <person name="Nagy L.G."/>
            <person name="Grigoriev I.V."/>
        </authorList>
    </citation>
    <scope>NUCLEOTIDE SEQUENCE</scope>
    <source>
        <strain evidence="1">FPL87.14</strain>
    </source>
</reference>